<evidence type="ECO:0000313" key="3">
    <source>
        <dbReference type="EMBL" id="KAG2940505.1"/>
    </source>
</evidence>
<organism evidence="6 7">
    <name type="scientific">Phytophthora cactorum</name>
    <dbReference type="NCBI Taxonomy" id="29920"/>
    <lineage>
        <taxon>Eukaryota</taxon>
        <taxon>Sar</taxon>
        <taxon>Stramenopiles</taxon>
        <taxon>Oomycota</taxon>
        <taxon>Peronosporomycetes</taxon>
        <taxon>Peronosporales</taxon>
        <taxon>Peronosporaceae</taxon>
        <taxon>Phytophthora</taxon>
    </lineage>
</organism>
<evidence type="ECO:0000313" key="7">
    <source>
        <dbReference type="Proteomes" id="UP000251314"/>
    </source>
</evidence>
<dbReference type="EMBL" id="RCMK01000152">
    <property type="protein sequence ID" value="KAG2946685.1"/>
    <property type="molecule type" value="Genomic_DNA"/>
</dbReference>
<sequence length="148" mass="16876">MEEADEIKEPENKPKLPLPTPPPFHPITKAPNTWEIWAILERANHEKSNEACLVQKCDKKHHVCATWVWATTLFVDGFGKEMLRIDKWKDQYGHLTYAQVNKRFPSTYKASAHGKCFFKALRIACHVVGDPGIVPLPLIEEFELVGIG</sequence>
<comment type="caution">
    <text evidence="6">The sequence shown here is derived from an EMBL/GenBank/DDBJ whole genome shotgun (WGS) entry which is preliminary data.</text>
</comment>
<dbReference type="EMBL" id="RCMG01000217">
    <property type="protein sequence ID" value="KAG2859411.1"/>
    <property type="molecule type" value="Genomic_DNA"/>
</dbReference>
<evidence type="ECO:0000313" key="5">
    <source>
        <dbReference type="EMBL" id="KAG3222472.1"/>
    </source>
</evidence>
<keyword evidence="7" id="KW-1185">Reference proteome</keyword>
<dbReference type="OrthoDB" id="128701at2759"/>
<dbReference type="EMBL" id="MJFZ01000083">
    <property type="protein sequence ID" value="RAW38703.1"/>
    <property type="molecule type" value="Genomic_DNA"/>
</dbReference>
<feature type="region of interest" description="Disordered" evidence="1">
    <location>
        <begin position="1"/>
        <end position="23"/>
    </location>
</feature>
<evidence type="ECO:0000313" key="6">
    <source>
        <dbReference type="EMBL" id="RAW38703.1"/>
    </source>
</evidence>
<reference evidence="5" key="2">
    <citation type="submission" date="2018-05" db="EMBL/GenBank/DDBJ databases">
        <title>Effector identification in a new, highly contiguous assembly of the strawberry crown rot pathogen Phytophthora cactorum.</title>
        <authorList>
            <person name="Armitage A.D."/>
            <person name="Nellist C.F."/>
            <person name="Bates H."/>
            <person name="Vickerstaff R.J."/>
            <person name="Harrison R.J."/>
        </authorList>
    </citation>
    <scope>NUCLEOTIDE SEQUENCE</scope>
    <source>
        <strain evidence="2">15-7</strain>
        <strain evidence="3">4032</strain>
        <strain evidence="4">4040</strain>
        <strain evidence="5">P421</strain>
    </source>
</reference>
<accession>A0A329SP40</accession>
<dbReference type="AlphaFoldDB" id="A0A329SP40"/>
<protein>
    <submittedName>
        <fullName evidence="6">Uncharacterized protein</fullName>
    </submittedName>
</protein>
<dbReference type="EMBL" id="RCMI01000037">
    <property type="protein sequence ID" value="KAG2940505.1"/>
    <property type="molecule type" value="Genomic_DNA"/>
</dbReference>
<evidence type="ECO:0000313" key="4">
    <source>
        <dbReference type="EMBL" id="KAG2946685.1"/>
    </source>
</evidence>
<dbReference type="Proteomes" id="UP000736787">
    <property type="component" value="Unassembled WGS sequence"/>
</dbReference>
<reference evidence="6 7" key="1">
    <citation type="submission" date="2018-01" db="EMBL/GenBank/DDBJ databases">
        <title>Draft genome of the strawberry crown rot pathogen Phytophthora cactorum.</title>
        <authorList>
            <person name="Armitage A.D."/>
            <person name="Lysoe E."/>
            <person name="Nellist C.F."/>
            <person name="Harrison R.J."/>
            <person name="Brurberg M.B."/>
        </authorList>
    </citation>
    <scope>NUCLEOTIDE SEQUENCE [LARGE SCALE GENOMIC DNA]</scope>
    <source>
        <strain evidence="6 7">10300</strain>
    </source>
</reference>
<dbReference type="VEuPathDB" id="FungiDB:PC110_g5068"/>
<dbReference type="Proteomes" id="UP000735874">
    <property type="component" value="Unassembled WGS sequence"/>
</dbReference>
<dbReference type="Proteomes" id="UP000251314">
    <property type="component" value="Unassembled WGS sequence"/>
</dbReference>
<evidence type="ECO:0000313" key="2">
    <source>
        <dbReference type="EMBL" id="KAG2859411.1"/>
    </source>
</evidence>
<proteinExistence type="predicted"/>
<dbReference type="Proteomes" id="UP000760860">
    <property type="component" value="Unassembled WGS sequence"/>
</dbReference>
<dbReference type="Proteomes" id="UP000774804">
    <property type="component" value="Unassembled WGS sequence"/>
</dbReference>
<gene>
    <name evidence="6" type="ORF">PC110_g5068</name>
    <name evidence="2" type="ORF">PC113_g8953</name>
    <name evidence="3" type="ORF">PC115_g2510</name>
    <name evidence="4" type="ORF">PC117_g7436</name>
    <name evidence="5" type="ORF">PC129_g6802</name>
</gene>
<name>A0A329SP40_9STRA</name>
<dbReference type="EMBL" id="RCMV01000179">
    <property type="protein sequence ID" value="KAG3222472.1"/>
    <property type="molecule type" value="Genomic_DNA"/>
</dbReference>
<evidence type="ECO:0000256" key="1">
    <source>
        <dbReference type="SAM" id="MobiDB-lite"/>
    </source>
</evidence>